<protein>
    <submittedName>
        <fullName evidence="16">Uncharacterized protein</fullName>
    </submittedName>
</protein>
<dbReference type="Pfam" id="PF16521">
    <property type="entry name" value="Myosin-VI_CBD"/>
    <property type="match status" value="1"/>
</dbReference>
<evidence type="ECO:0000256" key="5">
    <source>
        <dbReference type="ARBA" id="ARBA00022741"/>
    </source>
</evidence>
<keyword evidence="6 11" id="KW-0067">ATP-binding</keyword>
<dbReference type="PRINTS" id="PR00193">
    <property type="entry name" value="MYOSINHEAVY"/>
</dbReference>
<dbReference type="GO" id="GO:0051015">
    <property type="term" value="F:actin filament binding"/>
    <property type="evidence" value="ECO:0007669"/>
    <property type="project" value="InterPro"/>
</dbReference>
<keyword evidence="9 11" id="KW-0505">Motor protein</keyword>
<reference evidence="17" key="1">
    <citation type="journal article" date="2010" name="Nature">
        <title>The Amphimedon queenslandica genome and the evolution of animal complexity.</title>
        <authorList>
            <person name="Srivastava M."/>
            <person name="Simakov O."/>
            <person name="Chapman J."/>
            <person name="Fahey B."/>
            <person name="Gauthier M.E."/>
            <person name="Mitros T."/>
            <person name="Richards G.S."/>
            <person name="Conaco C."/>
            <person name="Dacre M."/>
            <person name="Hellsten U."/>
            <person name="Larroux C."/>
            <person name="Putnam N.H."/>
            <person name="Stanke M."/>
            <person name="Adamska M."/>
            <person name="Darling A."/>
            <person name="Degnan S.M."/>
            <person name="Oakley T.H."/>
            <person name="Plachetzki D.C."/>
            <person name="Zhai Y."/>
            <person name="Adamski M."/>
            <person name="Calcino A."/>
            <person name="Cummins S.F."/>
            <person name="Goodstein D.M."/>
            <person name="Harris C."/>
            <person name="Jackson D.J."/>
            <person name="Leys S.P."/>
            <person name="Shu S."/>
            <person name="Woodcroft B.J."/>
            <person name="Vervoort M."/>
            <person name="Kosik K.S."/>
            <person name="Manning G."/>
            <person name="Degnan B.M."/>
            <person name="Rokhsar D.S."/>
        </authorList>
    </citation>
    <scope>NUCLEOTIDE SEQUENCE [LARGE SCALE GENOMIC DNA]</scope>
</reference>
<evidence type="ECO:0000259" key="15">
    <source>
        <dbReference type="PROSITE" id="PS51844"/>
    </source>
</evidence>
<evidence type="ECO:0000256" key="1">
    <source>
        <dbReference type="ARBA" id="ARBA00004496"/>
    </source>
</evidence>
<dbReference type="PANTHER" id="PTHR13140">
    <property type="entry name" value="MYOSIN"/>
    <property type="match status" value="1"/>
</dbReference>
<dbReference type="CDD" id="cd21958">
    <property type="entry name" value="MyUb_Myo6"/>
    <property type="match status" value="1"/>
</dbReference>
<dbReference type="AlphaFoldDB" id="A0A1X7UZI8"/>
<feature type="region of interest" description="Disordered" evidence="13">
    <location>
        <begin position="1094"/>
        <end position="1125"/>
    </location>
</feature>
<dbReference type="InterPro" id="IPR032412">
    <property type="entry name" value="Myosin-VI_CBD"/>
</dbReference>
<dbReference type="GO" id="GO:0030048">
    <property type="term" value="P:actin filament-based movement"/>
    <property type="evidence" value="ECO:0007669"/>
    <property type="project" value="TreeGrafter"/>
</dbReference>
<dbReference type="OMA" id="LNKGCTQ"/>
<feature type="binding site" evidence="11">
    <location>
        <begin position="163"/>
        <end position="170"/>
    </location>
    <ligand>
        <name>ATP</name>
        <dbReference type="ChEBI" id="CHEBI:30616"/>
    </ligand>
</feature>
<evidence type="ECO:0000313" key="17">
    <source>
        <dbReference type="Proteomes" id="UP000007879"/>
    </source>
</evidence>
<dbReference type="InterPro" id="IPR008989">
    <property type="entry name" value="Myosin_S1_N"/>
</dbReference>
<dbReference type="InterPro" id="IPR027417">
    <property type="entry name" value="P-loop_NTPase"/>
</dbReference>
<dbReference type="EnsemblMetazoa" id="XM_019995899.1">
    <property type="protein sequence ID" value="XP_019851458.1"/>
    <property type="gene ID" value="LOC100639063"/>
</dbReference>
<dbReference type="InParanoid" id="A0A1X7UZI8"/>
<dbReference type="EnsemblMetazoa" id="Aqu2.1.33111_001">
    <property type="protein sequence ID" value="Aqu2.1.33111_001"/>
    <property type="gene ID" value="Aqu2.1.33111"/>
</dbReference>
<evidence type="ECO:0000256" key="10">
    <source>
        <dbReference type="ARBA" id="ARBA00023203"/>
    </source>
</evidence>
<dbReference type="OrthoDB" id="6108017at2759"/>
<keyword evidence="10 11" id="KW-0009">Actin-binding</keyword>
<dbReference type="CDD" id="cd21759">
    <property type="entry name" value="CBD_MYO6-like"/>
    <property type="match status" value="1"/>
</dbReference>
<reference evidence="16" key="2">
    <citation type="submission" date="2017-05" db="UniProtKB">
        <authorList>
            <consortium name="EnsemblMetazoa"/>
        </authorList>
    </citation>
    <scope>IDENTIFICATION</scope>
</reference>
<evidence type="ECO:0000256" key="11">
    <source>
        <dbReference type="PROSITE-ProRule" id="PRU00782"/>
    </source>
</evidence>
<keyword evidence="4" id="KW-0597">Phosphoprotein</keyword>
<dbReference type="Pfam" id="PF21521">
    <property type="entry name" value="MYO6_lever"/>
    <property type="match status" value="1"/>
</dbReference>
<keyword evidence="12" id="KW-0175">Coiled coil</keyword>
<keyword evidence="8 11" id="KW-0518">Myosin</keyword>
<dbReference type="KEGG" id="aqu:100639063"/>
<dbReference type="FunCoup" id="A0A1X7UZI8">
    <property type="interactions" value="421"/>
</dbReference>
<proteinExistence type="inferred from homology"/>
<evidence type="ECO:0000259" key="14">
    <source>
        <dbReference type="PROSITE" id="PS51456"/>
    </source>
</evidence>
<dbReference type="Gene3D" id="3.30.70.1590">
    <property type="match status" value="1"/>
</dbReference>
<dbReference type="GO" id="GO:0005524">
    <property type="term" value="F:ATP binding"/>
    <property type="evidence" value="ECO:0007669"/>
    <property type="project" value="UniProtKB-UniRule"/>
</dbReference>
<feature type="region of interest" description="Actin-binding" evidence="11">
    <location>
        <begin position="634"/>
        <end position="656"/>
    </location>
</feature>
<dbReference type="InterPro" id="IPR036961">
    <property type="entry name" value="Kinesin_motor_dom_sf"/>
</dbReference>
<feature type="domain" description="Myosin motor" evidence="14">
    <location>
        <begin position="69"/>
        <end position="754"/>
    </location>
</feature>
<comment type="subcellular location">
    <subcellularLocation>
        <location evidence="1">Cytoplasm</location>
    </subcellularLocation>
</comment>
<keyword evidence="3" id="KW-0963">Cytoplasm</keyword>
<dbReference type="GO" id="GO:0007015">
    <property type="term" value="P:actin filament organization"/>
    <property type="evidence" value="ECO:0007669"/>
    <property type="project" value="TreeGrafter"/>
</dbReference>
<feature type="compositionally biased region" description="Basic and acidic residues" evidence="13">
    <location>
        <begin position="1018"/>
        <end position="1030"/>
    </location>
</feature>
<dbReference type="PANTHER" id="PTHR13140:SF745">
    <property type="entry name" value="UNCONVENTIONAL MYOSIN-VI"/>
    <property type="match status" value="1"/>
</dbReference>
<dbReference type="Gene3D" id="2.30.30.360">
    <property type="entry name" value="Myosin S1 fragment, N-terminal"/>
    <property type="match status" value="1"/>
</dbReference>
<dbReference type="Proteomes" id="UP000007879">
    <property type="component" value="Unassembled WGS sequence"/>
</dbReference>
<dbReference type="Gene3D" id="1.10.10.820">
    <property type="match status" value="1"/>
</dbReference>
<evidence type="ECO:0000256" key="6">
    <source>
        <dbReference type="ARBA" id="ARBA00022840"/>
    </source>
</evidence>
<keyword evidence="17" id="KW-1185">Reference proteome</keyword>
<keyword evidence="5 11" id="KW-0547">Nucleotide-binding</keyword>
<sequence length="1226" mass="140622">MAAATSTSRKRSQCVWAPHPLEGYVLGHVTDVGGDSLTVELVDTGHAEKQSIVAAYEDVYPAVDELFDKLVEDNCSLVYLNEATLLHNIHQRYKKDMIYSYVANILLAVNPYKDIPGLYTLENAKKYKGKSLGVLPPHVFAIADKVYRDLRTNRISQSVIVSGESGAGKTETTKFILRYLTQIYGAAAGIIEQRIVEANPILESFGNSTTVQNANSSRFGKFVEVHFDTEFKVVGGHVSHYLLEKSRVCSQVGGERNYHIFYHMLSTRAPKEMKQALGLDLNTHYNYLSNGLVDKKADGEGYHKLVQSMESIGMSNDEKIELFRITAAVLHLGNIQFEEESYGQKGGSTVSGASANAVRLVSGLLGIDKDDLCRSLTSRVMTTTKKGTVGTVIHVPLKPDQAANARDALAKAIYARLFGWIIERVNKCFPFTASRYYIGVLDIAGFEYYQFNSFEQFCINYCNEKLQQLFNERVLKEEQELYKREGLGIPTVRYVDNQDCIDLIESGGNGIIDILDEECKVPRGSNEQFTESIHKKFTGHFRVQLPRQSRLSQHKSLRDEEGFIIRHFAGAVCYKTVGFLDKNNDALHSSLEQLLMTSSDTLIQSLFPEKKTTSPSLAKKLVLESVSSKFRTQLNQLMQKLRETDASFIRCLKPNQDMIPGKFLGGQVLSQLQCAGMVAVLKLMEGGYPSRTQFIDLYNMYKAVLPDDLVKLDPRMFCEALFRAIGIKDREFKFGHNKVFFRAGKFAEFDEVMQSDPEKLSKMILKVKQWLISKQWRKIIYGAISVQKLSRKIKYRHESAIIIQSVVRMTLALRKYRPRYKSVRDLKQLKVGIEELNTLALKLKSNQQNMIQRSKELSSAVDKQIQELKTISLSLSRDDIDRQYIKLVNDVEKYMNELQLRQEQEKVEEEERKLMQQLKEKQEKEKRQREEELARLKAQKEEEERQKEENRKRQELETLKYLQEKKEQEKRDQILAHQLQLTMDTQAMLAAEQERRDFELALRLSQNDAQSQAIIIEQSKRNQRQQEQKKPSRAPQTMTLQQIGASLKSYDLTKWKYAQLRDTINTSCDIKLIEECKDELHRRLRAYHSWRDANTGQASEENQRIPQQALAQTGASSMPTPAPNQQHRYFKVPFLRPSDNDDKSGKTRGWWYAHFDGNWIARQLELHPNQAPLLLYAGYDDMEMCELRLEETGLTRKKGAEISKEHFDEVWSKCGGKPYNPPTTKL</sequence>
<evidence type="ECO:0000256" key="12">
    <source>
        <dbReference type="SAM" id="Coils"/>
    </source>
</evidence>
<dbReference type="Pfam" id="PF00063">
    <property type="entry name" value="Myosin_head"/>
    <property type="match status" value="1"/>
</dbReference>
<dbReference type="PROSITE" id="PS51844">
    <property type="entry name" value="SH3_LIKE"/>
    <property type="match status" value="1"/>
</dbReference>
<dbReference type="eggNOG" id="KOG0163">
    <property type="taxonomic scope" value="Eukaryota"/>
</dbReference>
<organism evidence="16">
    <name type="scientific">Amphimedon queenslandica</name>
    <name type="common">Sponge</name>
    <dbReference type="NCBI Taxonomy" id="400682"/>
    <lineage>
        <taxon>Eukaryota</taxon>
        <taxon>Metazoa</taxon>
        <taxon>Porifera</taxon>
        <taxon>Demospongiae</taxon>
        <taxon>Heteroscleromorpha</taxon>
        <taxon>Haplosclerida</taxon>
        <taxon>Niphatidae</taxon>
        <taxon>Amphimedon</taxon>
    </lineage>
</organism>
<dbReference type="InterPro" id="IPR004009">
    <property type="entry name" value="SH3_Myosin"/>
</dbReference>
<dbReference type="GO" id="GO:0005516">
    <property type="term" value="F:calmodulin binding"/>
    <property type="evidence" value="ECO:0007669"/>
    <property type="project" value="UniProtKB-KW"/>
</dbReference>
<evidence type="ECO:0000256" key="4">
    <source>
        <dbReference type="ARBA" id="ARBA00022553"/>
    </source>
</evidence>
<dbReference type="SUPFAM" id="SSF52540">
    <property type="entry name" value="P-loop containing nucleoside triphosphate hydrolases"/>
    <property type="match status" value="1"/>
</dbReference>
<dbReference type="GO" id="GO:0005886">
    <property type="term" value="C:plasma membrane"/>
    <property type="evidence" value="ECO:0007669"/>
    <property type="project" value="TreeGrafter"/>
</dbReference>
<evidence type="ECO:0000256" key="3">
    <source>
        <dbReference type="ARBA" id="ARBA00022490"/>
    </source>
</evidence>
<evidence type="ECO:0000313" key="16">
    <source>
        <dbReference type="EnsemblMetazoa" id="Aqu2.1.33111_001"/>
    </source>
</evidence>
<evidence type="ECO:0000256" key="7">
    <source>
        <dbReference type="ARBA" id="ARBA00022860"/>
    </source>
</evidence>
<dbReference type="PROSITE" id="PS50096">
    <property type="entry name" value="IQ"/>
    <property type="match status" value="1"/>
</dbReference>
<dbReference type="Gene3D" id="3.40.850.10">
    <property type="entry name" value="Kinesin motor domain"/>
    <property type="match status" value="1"/>
</dbReference>
<evidence type="ECO:0000256" key="9">
    <source>
        <dbReference type="ARBA" id="ARBA00023175"/>
    </source>
</evidence>
<comment type="similarity">
    <text evidence="2 11">Belongs to the TRAFAC class myosin-kinesin ATPase superfamily. Myosin family.</text>
</comment>
<dbReference type="PROSITE" id="PS51456">
    <property type="entry name" value="MYOSIN_MOTOR"/>
    <property type="match status" value="1"/>
</dbReference>
<feature type="coiled-coil region" evidence="12">
    <location>
        <begin position="891"/>
        <end position="972"/>
    </location>
</feature>
<dbReference type="Gene3D" id="1.20.58.530">
    <property type="match status" value="1"/>
</dbReference>
<dbReference type="GO" id="GO:0030139">
    <property type="term" value="C:endocytic vesicle"/>
    <property type="evidence" value="ECO:0007669"/>
    <property type="project" value="TreeGrafter"/>
</dbReference>
<dbReference type="GO" id="GO:0016459">
    <property type="term" value="C:myosin complex"/>
    <property type="evidence" value="ECO:0007669"/>
    <property type="project" value="UniProtKB-KW"/>
</dbReference>
<keyword evidence="7" id="KW-0112">Calmodulin-binding</keyword>
<evidence type="ECO:0000256" key="8">
    <source>
        <dbReference type="ARBA" id="ARBA00023123"/>
    </source>
</evidence>
<dbReference type="InterPro" id="IPR049016">
    <property type="entry name" value="MYO6_lever"/>
</dbReference>
<dbReference type="InterPro" id="IPR036114">
    <property type="entry name" value="MYSc_Myo6"/>
</dbReference>
<accession>A0A1X7UZI8</accession>
<dbReference type="STRING" id="400682.A0A1X7UZI8"/>
<dbReference type="CDD" id="cd01382">
    <property type="entry name" value="MYSc_Myo6"/>
    <property type="match status" value="1"/>
</dbReference>
<dbReference type="Gene3D" id="6.10.220.10">
    <property type="match status" value="1"/>
</dbReference>
<dbReference type="InterPro" id="IPR001609">
    <property type="entry name" value="Myosin_head_motor_dom-like"/>
</dbReference>
<evidence type="ECO:0000256" key="2">
    <source>
        <dbReference type="ARBA" id="ARBA00008314"/>
    </source>
</evidence>
<evidence type="ECO:0000256" key="13">
    <source>
        <dbReference type="SAM" id="MobiDB-lite"/>
    </source>
</evidence>
<dbReference type="GO" id="GO:0000146">
    <property type="term" value="F:microfilament motor activity"/>
    <property type="evidence" value="ECO:0007669"/>
    <property type="project" value="TreeGrafter"/>
</dbReference>
<gene>
    <name evidence="16" type="primary">100639063</name>
</gene>
<dbReference type="Gene3D" id="1.20.120.720">
    <property type="entry name" value="Myosin VI head, motor domain, U50 subdomain"/>
    <property type="match status" value="1"/>
</dbReference>
<name>A0A1X7UZI8_AMPQE</name>
<dbReference type="SMART" id="SM00242">
    <property type="entry name" value="MYSc"/>
    <property type="match status" value="1"/>
</dbReference>
<feature type="domain" description="Myosin N-terminal SH3-like" evidence="15">
    <location>
        <begin position="10"/>
        <end position="64"/>
    </location>
</feature>
<feature type="region of interest" description="Disordered" evidence="13">
    <location>
        <begin position="1018"/>
        <end position="1037"/>
    </location>
</feature>